<reference evidence="7 8" key="1">
    <citation type="journal article" date="2020" name="Microorganisms">
        <title>Osmotic Adaptation and Compatible Solute Biosynthesis of Phototrophic Bacteria as Revealed from Genome Analyses.</title>
        <authorList>
            <person name="Imhoff J.F."/>
            <person name="Rahn T."/>
            <person name="Kunzel S."/>
            <person name="Keller A."/>
            <person name="Neulinger S.C."/>
        </authorList>
    </citation>
    <scope>NUCLEOTIDE SEQUENCE [LARGE SCALE GENOMIC DNA]</scope>
    <source>
        <strain evidence="7 8">DSM 15382</strain>
    </source>
</reference>
<feature type="domain" description="Transposase IS66 zinc-finger binding" evidence="4">
    <location>
        <begin position="127"/>
        <end position="171"/>
    </location>
</feature>
<proteinExistence type="predicted"/>
<dbReference type="Pfam" id="PF03050">
    <property type="entry name" value="DDE_Tnp_IS66"/>
    <property type="match status" value="1"/>
</dbReference>
<feature type="compositionally biased region" description="Low complexity" evidence="2">
    <location>
        <begin position="84"/>
        <end position="97"/>
    </location>
</feature>
<dbReference type="RefSeq" id="WP_133222835.1">
    <property type="nucleotide sequence ID" value="NZ_NRSG01000318.1"/>
</dbReference>
<dbReference type="Pfam" id="PF13007">
    <property type="entry name" value="LZ_Tnp_IS66"/>
    <property type="match status" value="1"/>
</dbReference>
<keyword evidence="8" id="KW-1185">Reference proteome</keyword>
<dbReference type="InterPro" id="IPR004291">
    <property type="entry name" value="Transposase_IS66_central"/>
</dbReference>
<dbReference type="Pfam" id="PF13005">
    <property type="entry name" value="zf-IS66"/>
    <property type="match status" value="1"/>
</dbReference>
<dbReference type="InterPro" id="IPR024474">
    <property type="entry name" value="Znf_dom_IS66"/>
</dbReference>
<keyword evidence="1" id="KW-0175">Coiled coil</keyword>
<feature type="domain" description="Transposase IS66 central" evidence="3">
    <location>
        <begin position="185"/>
        <end position="476"/>
    </location>
</feature>
<feature type="coiled-coil region" evidence="1">
    <location>
        <begin position="34"/>
        <end position="80"/>
    </location>
</feature>
<accession>A0ABS1D3T4</accession>
<evidence type="ECO:0000256" key="2">
    <source>
        <dbReference type="SAM" id="MobiDB-lite"/>
    </source>
</evidence>
<comment type="caution">
    <text evidence="7">The sequence shown here is derived from an EMBL/GenBank/DDBJ whole genome shotgun (WGS) entry which is preliminary data.</text>
</comment>
<dbReference type="EMBL" id="NRSG01000318">
    <property type="protein sequence ID" value="MBK1661523.1"/>
    <property type="molecule type" value="Genomic_DNA"/>
</dbReference>
<dbReference type="PANTHER" id="PTHR33678:SF1">
    <property type="entry name" value="BLL1576 PROTEIN"/>
    <property type="match status" value="1"/>
</dbReference>
<dbReference type="InterPro" id="IPR052344">
    <property type="entry name" value="Transposase-related"/>
</dbReference>
<dbReference type="Pfam" id="PF13817">
    <property type="entry name" value="DDE_Tnp_IS66_C"/>
    <property type="match status" value="1"/>
</dbReference>
<dbReference type="Proteomes" id="UP000697995">
    <property type="component" value="Unassembled WGS sequence"/>
</dbReference>
<sequence length="533" mass="59112">MDAASFDTPDAEIAALRAQLAERDALLAERDAELRNAGFEIEKLKVQLAALRRDRYGKSSEKLATEIGQLEMLIGDLEEDQAQAAAAAAAKTKAKGQPGTPRRPAVRRPLPEHLPRETILHEPLFACRCGCTDPKRLTKLGEDVTEVLEKIPARLKVIRHVRPRYACRACEAVLQAPAPGLPVEKGRPGPGLVAHVLVSKYLDGLPLYRLSAILAREGVEIERQTLADWVGRGAWWLSRLAEAIGAYALSHGIIWTDDTPIAVLAPGRGRTREGRFWVYAFDPRPWKGAGAPAAFYQYSPDRKGERPRGHLEGFEGWLHADGYAGYDALTQPRGNRPPQITHVACMAHVRRKLFEVFEATKSPIAEEALRRIAVLYAIEAEINGMSAEARHAVRQARSKPLLVDLHDWMLEQRRRLSGKSILGKAMQYALNRWDALARYLEDGRLSIDNNLSERLLRGIALTRKNFLFLGSDEGGRRAAIIYTVAETAKLNGLDPEAYITAVIDRLARGHTIDRLDELLPWNFKSNAASAGIG</sequence>
<dbReference type="InterPro" id="IPR039552">
    <property type="entry name" value="IS66_C"/>
</dbReference>
<evidence type="ECO:0000313" key="7">
    <source>
        <dbReference type="EMBL" id="MBK1661523.1"/>
    </source>
</evidence>
<feature type="domain" description="Transposase IS66 C-terminal" evidence="6">
    <location>
        <begin position="484"/>
        <end position="521"/>
    </location>
</feature>
<evidence type="ECO:0000259" key="3">
    <source>
        <dbReference type="Pfam" id="PF03050"/>
    </source>
</evidence>
<feature type="region of interest" description="Disordered" evidence="2">
    <location>
        <begin position="84"/>
        <end position="108"/>
    </location>
</feature>
<dbReference type="PANTHER" id="PTHR33678">
    <property type="entry name" value="BLL1576 PROTEIN"/>
    <property type="match status" value="1"/>
</dbReference>
<dbReference type="NCBIfam" id="NF033517">
    <property type="entry name" value="transpos_IS66"/>
    <property type="match status" value="1"/>
</dbReference>
<feature type="domain" description="Transposase TnpC homeodomain" evidence="5">
    <location>
        <begin position="44"/>
        <end position="119"/>
    </location>
</feature>
<evidence type="ECO:0000256" key="1">
    <source>
        <dbReference type="SAM" id="Coils"/>
    </source>
</evidence>
<organism evidence="7 8">
    <name type="scientific">Paracraurococcus ruber</name>
    <dbReference type="NCBI Taxonomy" id="77675"/>
    <lineage>
        <taxon>Bacteria</taxon>
        <taxon>Pseudomonadati</taxon>
        <taxon>Pseudomonadota</taxon>
        <taxon>Alphaproteobacteria</taxon>
        <taxon>Acetobacterales</taxon>
        <taxon>Roseomonadaceae</taxon>
        <taxon>Paracraurococcus</taxon>
    </lineage>
</organism>
<evidence type="ECO:0000259" key="6">
    <source>
        <dbReference type="Pfam" id="PF13817"/>
    </source>
</evidence>
<evidence type="ECO:0000313" key="8">
    <source>
        <dbReference type="Proteomes" id="UP000697995"/>
    </source>
</evidence>
<protein>
    <recommendedName>
        <fullName evidence="9">IS66 family transposase</fullName>
    </recommendedName>
</protein>
<name>A0ABS1D3T4_9PROT</name>
<evidence type="ECO:0008006" key="9">
    <source>
        <dbReference type="Google" id="ProtNLM"/>
    </source>
</evidence>
<gene>
    <name evidence="7" type="ORF">CKO45_25265</name>
</gene>
<dbReference type="InterPro" id="IPR024463">
    <property type="entry name" value="Transposase_TnpC_homeodom"/>
</dbReference>
<evidence type="ECO:0000259" key="4">
    <source>
        <dbReference type="Pfam" id="PF13005"/>
    </source>
</evidence>
<evidence type="ECO:0000259" key="5">
    <source>
        <dbReference type="Pfam" id="PF13007"/>
    </source>
</evidence>